<proteinExistence type="predicted"/>
<gene>
    <name evidence="1" type="ORF">METZ01_LOCUS440131</name>
</gene>
<reference evidence="1" key="1">
    <citation type="submission" date="2018-05" db="EMBL/GenBank/DDBJ databases">
        <authorList>
            <person name="Lanie J.A."/>
            <person name="Ng W.-L."/>
            <person name="Kazmierczak K.M."/>
            <person name="Andrzejewski T.M."/>
            <person name="Davidsen T.M."/>
            <person name="Wayne K.J."/>
            <person name="Tettelin H."/>
            <person name="Glass J.I."/>
            <person name="Rusch D."/>
            <person name="Podicherti R."/>
            <person name="Tsui H.-C.T."/>
            <person name="Winkler M.E."/>
        </authorList>
    </citation>
    <scope>NUCLEOTIDE SEQUENCE</scope>
</reference>
<organism evidence="1">
    <name type="scientific">marine metagenome</name>
    <dbReference type="NCBI Taxonomy" id="408172"/>
    <lineage>
        <taxon>unclassified sequences</taxon>
        <taxon>metagenomes</taxon>
        <taxon>ecological metagenomes</taxon>
    </lineage>
</organism>
<dbReference type="EMBL" id="UINC01178879">
    <property type="protein sequence ID" value="SVD87277.1"/>
    <property type="molecule type" value="Genomic_DNA"/>
</dbReference>
<accession>A0A382YVI6</accession>
<dbReference type="AlphaFoldDB" id="A0A382YVI6"/>
<name>A0A382YVI6_9ZZZZ</name>
<protein>
    <submittedName>
        <fullName evidence="1">Uncharacterized protein</fullName>
    </submittedName>
</protein>
<sequence>MISLGLGNVTVGAGKCEEDKLTGIRI</sequence>
<evidence type="ECO:0000313" key="1">
    <source>
        <dbReference type="EMBL" id="SVD87277.1"/>
    </source>
</evidence>